<accession>A0A392V5L8</accession>
<feature type="non-terminal residue" evidence="1">
    <location>
        <position position="29"/>
    </location>
</feature>
<dbReference type="Proteomes" id="UP000265520">
    <property type="component" value="Unassembled WGS sequence"/>
</dbReference>
<comment type="caution">
    <text evidence="1">The sequence shown here is derived from an EMBL/GenBank/DDBJ whole genome shotgun (WGS) entry which is preliminary data.</text>
</comment>
<evidence type="ECO:0000313" key="2">
    <source>
        <dbReference type="Proteomes" id="UP000265520"/>
    </source>
</evidence>
<organism evidence="1 2">
    <name type="scientific">Trifolium medium</name>
    <dbReference type="NCBI Taxonomy" id="97028"/>
    <lineage>
        <taxon>Eukaryota</taxon>
        <taxon>Viridiplantae</taxon>
        <taxon>Streptophyta</taxon>
        <taxon>Embryophyta</taxon>
        <taxon>Tracheophyta</taxon>
        <taxon>Spermatophyta</taxon>
        <taxon>Magnoliopsida</taxon>
        <taxon>eudicotyledons</taxon>
        <taxon>Gunneridae</taxon>
        <taxon>Pentapetalae</taxon>
        <taxon>rosids</taxon>
        <taxon>fabids</taxon>
        <taxon>Fabales</taxon>
        <taxon>Fabaceae</taxon>
        <taxon>Papilionoideae</taxon>
        <taxon>50 kb inversion clade</taxon>
        <taxon>NPAAA clade</taxon>
        <taxon>Hologalegina</taxon>
        <taxon>IRL clade</taxon>
        <taxon>Trifolieae</taxon>
        <taxon>Trifolium</taxon>
    </lineage>
</organism>
<protein>
    <submittedName>
        <fullName evidence="1">Uncharacterized protein</fullName>
    </submittedName>
</protein>
<dbReference type="EMBL" id="LXQA011026427">
    <property type="protein sequence ID" value="MCI81740.1"/>
    <property type="molecule type" value="Genomic_DNA"/>
</dbReference>
<name>A0A392V5L8_9FABA</name>
<dbReference type="AlphaFoldDB" id="A0A392V5L8"/>
<keyword evidence="2" id="KW-1185">Reference proteome</keyword>
<sequence length="29" mass="3149">MVCGRRHEQRAKALGFACSAAARCPEEEA</sequence>
<proteinExistence type="predicted"/>
<evidence type="ECO:0000313" key="1">
    <source>
        <dbReference type="EMBL" id="MCI81740.1"/>
    </source>
</evidence>
<reference evidence="1 2" key="1">
    <citation type="journal article" date="2018" name="Front. Plant Sci.">
        <title>Red Clover (Trifolium pratense) and Zigzag Clover (T. medium) - A Picture of Genomic Similarities and Differences.</title>
        <authorList>
            <person name="Dluhosova J."/>
            <person name="Istvanek J."/>
            <person name="Nedelnik J."/>
            <person name="Repkova J."/>
        </authorList>
    </citation>
    <scope>NUCLEOTIDE SEQUENCE [LARGE SCALE GENOMIC DNA]</scope>
    <source>
        <strain evidence="2">cv. 10/8</strain>
        <tissue evidence="1">Leaf</tissue>
    </source>
</reference>